<feature type="compositionally biased region" description="Polar residues" evidence="2">
    <location>
        <begin position="142"/>
        <end position="153"/>
    </location>
</feature>
<dbReference type="SUPFAM" id="SSF52172">
    <property type="entry name" value="CheY-like"/>
    <property type="match status" value="1"/>
</dbReference>
<organism evidence="4 5">
    <name type="scientific">Roseibium limicola</name>
    <dbReference type="NCBI Taxonomy" id="2816037"/>
    <lineage>
        <taxon>Bacteria</taxon>
        <taxon>Pseudomonadati</taxon>
        <taxon>Pseudomonadota</taxon>
        <taxon>Alphaproteobacteria</taxon>
        <taxon>Hyphomicrobiales</taxon>
        <taxon>Stappiaceae</taxon>
        <taxon>Roseibium</taxon>
    </lineage>
</organism>
<dbReference type="Gene3D" id="3.40.50.2300">
    <property type="match status" value="1"/>
</dbReference>
<dbReference type="Proteomes" id="UP000664779">
    <property type="component" value="Unassembled WGS sequence"/>
</dbReference>
<dbReference type="InterPro" id="IPR011006">
    <property type="entry name" value="CheY-like_superfamily"/>
</dbReference>
<feature type="modified residue" description="4-aspartylphosphate" evidence="1">
    <location>
        <position position="61"/>
    </location>
</feature>
<evidence type="ECO:0000256" key="1">
    <source>
        <dbReference type="PROSITE-ProRule" id="PRU00169"/>
    </source>
</evidence>
<comment type="caution">
    <text evidence="4">The sequence shown here is derived from an EMBL/GenBank/DDBJ whole genome shotgun (WGS) entry which is preliminary data.</text>
</comment>
<dbReference type="Pfam" id="PF00072">
    <property type="entry name" value="Response_reg"/>
    <property type="match status" value="1"/>
</dbReference>
<evidence type="ECO:0000259" key="3">
    <source>
        <dbReference type="PROSITE" id="PS50110"/>
    </source>
</evidence>
<gene>
    <name evidence="4" type="ORF">J0X15_12815</name>
</gene>
<dbReference type="InterPro" id="IPR001789">
    <property type="entry name" value="Sig_transdc_resp-reg_receiver"/>
</dbReference>
<name>A0A939EP08_9HYPH</name>
<proteinExistence type="predicted"/>
<accession>A0A939EP08</accession>
<dbReference type="SMART" id="SM00448">
    <property type="entry name" value="REC"/>
    <property type="match status" value="1"/>
</dbReference>
<dbReference type="PANTHER" id="PTHR43228:SF1">
    <property type="entry name" value="TWO-COMPONENT RESPONSE REGULATOR ARR22"/>
    <property type="match status" value="1"/>
</dbReference>
<evidence type="ECO:0000256" key="2">
    <source>
        <dbReference type="SAM" id="MobiDB-lite"/>
    </source>
</evidence>
<dbReference type="PROSITE" id="PS50110">
    <property type="entry name" value="RESPONSE_REGULATORY"/>
    <property type="match status" value="1"/>
</dbReference>
<feature type="domain" description="Response regulatory" evidence="3">
    <location>
        <begin position="11"/>
        <end position="130"/>
    </location>
</feature>
<dbReference type="AlphaFoldDB" id="A0A939EP08"/>
<dbReference type="InterPro" id="IPR052048">
    <property type="entry name" value="ST_Response_Regulator"/>
</dbReference>
<dbReference type="RefSeq" id="WP_206941337.1">
    <property type="nucleotide sequence ID" value="NZ_JAFLNF010000005.1"/>
</dbReference>
<keyword evidence="1" id="KW-0597">Phosphoprotein</keyword>
<feature type="region of interest" description="Disordered" evidence="2">
    <location>
        <begin position="137"/>
        <end position="176"/>
    </location>
</feature>
<reference evidence="4" key="1">
    <citation type="submission" date="2021-03" db="EMBL/GenBank/DDBJ databases">
        <title>Roseibium sp. CAU 1637 isolated from Incheon.</title>
        <authorList>
            <person name="Kim W."/>
        </authorList>
    </citation>
    <scope>NUCLEOTIDE SEQUENCE</scope>
    <source>
        <strain evidence="4">CAU 1637</strain>
    </source>
</reference>
<dbReference type="EMBL" id="JAFLNF010000005">
    <property type="protein sequence ID" value="MBO0346106.1"/>
    <property type="molecule type" value="Genomic_DNA"/>
</dbReference>
<dbReference type="PANTHER" id="PTHR43228">
    <property type="entry name" value="TWO-COMPONENT RESPONSE REGULATOR"/>
    <property type="match status" value="1"/>
</dbReference>
<protein>
    <submittedName>
        <fullName evidence="4">Response regulator</fullName>
    </submittedName>
</protein>
<sequence length="187" mass="20778">MDKRWDLSRLSFLVVEDNAHMRAILRSILSGFGVRQIFEASEGTDGLELAIDRQPDVILCDWAMHPVSGREFIQFLRAERDLTLSTIPIIVISANSRKTTILEARKMGIHGFIAKPVSPIILYQRIGGVLDNQAAHGRTKGVSRTSTSTSPLNITDLAPAGTKRREEKPSQSDLDQLDDDDLTRALL</sequence>
<dbReference type="GO" id="GO:0000160">
    <property type="term" value="P:phosphorelay signal transduction system"/>
    <property type="evidence" value="ECO:0007669"/>
    <property type="project" value="InterPro"/>
</dbReference>
<evidence type="ECO:0000313" key="5">
    <source>
        <dbReference type="Proteomes" id="UP000664779"/>
    </source>
</evidence>
<keyword evidence="5" id="KW-1185">Reference proteome</keyword>
<evidence type="ECO:0000313" key="4">
    <source>
        <dbReference type="EMBL" id="MBO0346106.1"/>
    </source>
</evidence>